<proteinExistence type="predicted"/>
<accession>A0ABD1GER6</accession>
<gene>
    <name evidence="4" type="ORF">AAHA92_26680</name>
</gene>
<keyword evidence="5" id="KW-1185">Reference proteome</keyword>
<sequence length="308" mass="34742">MTLAQFSMVEELASLVKDNYPCKHLINSVEDLLVNYLQDDTSLDGVLELEPMNSYNRLLVHRLAEIFGFFHHSVGEGEDRHLVLERSPETSIPGILVSDLLLQYGEMQTPMSYDVLRRKEVLPGQKVDPVCGPSLGERETSYFAARHRIFSEDACDSNLIKERPKNDPVVARRMITRALGQADKGTKHELTKEFEELAVEDVKIKHTDESNIISSINIKTNPFSGKHPRACTISKIDNSGEFKVMDGSSKEPQQKNNSKGGESLEELKSNSPDNHLRQEHMGAVKRLFANALRMHRRDVNLSNKETGC</sequence>
<dbReference type="SUPFAM" id="SSF82708">
    <property type="entry name" value="R3H domain"/>
    <property type="match status" value="1"/>
</dbReference>
<feature type="compositionally biased region" description="Basic and acidic residues" evidence="2">
    <location>
        <begin position="242"/>
        <end position="253"/>
    </location>
</feature>
<dbReference type="InterPro" id="IPR001374">
    <property type="entry name" value="R3H_dom"/>
</dbReference>
<name>A0ABD1GER6_SALDI</name>
<evidence type="ECO:0000256" key="2">
    <source>
        <dbReference type="SAM" id="MobiDB-lite"/>
    </source>
</evidence>
<dbReference type="Proteomes" id="UP001567538">
    <property type="component" value="Unassembled WGS sequence"/>
</dbReference>
<evidence type="ECO:0000259" key="3">
    <source>
        <dbReference type="PROSITE" id="PS51061"/>
    </source>
</evidence>
<dbReference type="AlphaFoldDB" id="A0ABD1GER6"/>
<dbReference type="PANTHER" id="PTHR15672">
    <property type="entry name" value="CAMP-REGULATED PHOSPHOPROTEIN 21 RELATED R3H DOMAIN CONTAINING PROTEIN"/>
    <property type="match status" value="1"/>
</dbReference>
<protein>
    <recommendedName>
        <fullName evidence="3">R3H domain-containing protein</fullName>
    </recommendedName>
</protein>
<dbReference type="Pfam" id="PF01424">
    <property type="entry name" value="R3H"/>
    <property type="match status" value="1"/>
</dbReference>
<evidence type="ECO:0000313" key="5">
    <source>
        <dbReference type="Proteomes" id="UP001567538"/>
    </source>
</evidence>
<dbReference type="Gene3D" id="3.30.1370.50">
    <property type="entry name" value="R3H-like domain"/>
    <property type="match status" value="1"/>
</dbReference>
<reference evidence="4 5" key="1">
    <citation type="submission" date="2024-06" db="EMBL/GenBank/DDBJ databases">
        <title>A chromosome level genome sequence of Diviner's sage (Salvia divinorum).</title>
        <authorList>
            <person name="Ford S.A."/>
            <person name="Ro D.-K."/>
            <person name="Ness R.W."/>
            <person name="Phillips M.A."/>
        </authorList>
    </citation>
    <scope>NUCLEOTIDE SEQUENCE [LARGE SCALE GENOMIC DNA]</scope>
    <source>
        <strain evidence="4">SAF-2024a</strain>
        <tissue evidence="4">Leaf</tissue>
    </source>
</reference>
<comment type="caution">
    <text evidence="4">The sequence shown here is derived from an EMBL/GenBank/DDBJ whole genome shotgun (WGS) entry which is preliminary data.</text>
</comment>
<dbReference type="CDD" id="cd02325">
    <property type="entry name" value="R3H"/>
    <property type="match status" value="1"/>
</dbReference>
<dbReference type="EMBL" id="JBEAFC010000009">
    <property type="protein sequence ID" value="KAL1542608.1"/>
    <property type="molecule type" value="Genomic_DNA"/>
</dbReference>
<organism evidence="4 5">
    <name type="scientific">Salvia divinorum</name>
    <name type="common">Maria pastora</name>
    <name type="synonym">Diviner's sage</name>
    <dbReference type="NCBI Taxonomy" id="28513"/>
    <lineage>
        <taxon>Eukaryota</taxon>
        <taxon>Viridiplantae</taxon>
        <taxon>Streptophyta</taxon>
        <taxon>Embryophyta</taxon>
        <taxon>Tracheophyta</taxon>
        <taxon>Spermatophyta</taxon>
        <taxon>Magnoliopsida</taxon>
        <taxon>eudicotyledons</taxon>
        <taxon>Gunneridae</taxon>
        <taxon>Pentapetalae</taxon>
        <taxon>asterids</taxon>
        <taxon>lamiids</taxon>
        <taxon>Lamiales</taxon>
        <taxon>Lamiaceae</taxon>
        <taxon>Nepetoideae</taxon>
        <taxon>Mentheae</taxon>
        <taxon>Salviinae</taxon>
        <taxon>Salvia</taxon>
        <taxon>Salvia subgen. Calosphace</taxon>
    </lineage>
</organism>
<dbReference type="PROSITE" id="PS51061">
    <property type="entry name" value="R3H"/>
    <property type="match status" value="1"/>
</dbReference>
<dbReference type="SMART" id="SM00393">
    <property type="entry name" value="R3H"/>
    <property type="match status" value="1"/>
</dbReference>
<feature type="region of interest" description="Disordered" evidence="2">
    <location>
        <begin position="242"/>
        <end position="276"/>
    </location>
</feature>
<dbReference type="PANTHER" id="PTHR15672:SF25">
    <property type="entry name" value="OS01G0100600 PROTEIN"/>
    <property type="match status" value="1"/>
</dbReference>
<feature type="domain" description="R3H" evidence="3">
    <location>
        <begin position="23"/>
        <end position="88"/>
    </location>
</feature>
<dbReference type="InterPro" id="IPR036867">
    <property type="entry name" value="R3H_dom_sf"/>
</dbReference>
<dbReference type="InterPro" id="IPR051937">
    <property type="entry name" value="R3H_domain_containing"/>
</dbReference>
<evidence type="ECO:0000313" key="4">
    <source>
        <dbReference type="EMBL" id="KAL1542608.1"/>
    </source>
</evidence>
<keyword evidence="1" id="KW-0597">Phosphoprotein</keyword>
<evidence type="ECO:0000256" key="1">
    <source>
        <dbReference type="ARBA" id="ARBA00022553"/>
    </source>
</evidence>
<dbReference type="GO" id="GO:0003676">
    <property type="term" value="F:nucleic acid binding"/>
    <property type="evidence" value="ECO:0007669"/>
    <property type="project" value="UniProtKB-UniRule"/>
</dbReference>